<gene>
    <name evidence="2" type="ORF">NAPIS_ORF02363</name>
</gene>
<reference evidence="2 3" key="1">
    <citation type="journal article" date="2013" name="BMC Genomics">
        <title>Genome sequencing and comparative genomics of honey bee microsporidia, Nosema apis reveal novel insights into host-parasite interactions.</title>
        <authorList>
            <person name="Chen Yp."/>
            <person name="Pettis J.S."/>
            <person name="Zhao Y."/>
            <person name="Liu X."/>
            <person name="Tallon L.J."/>
            <person name="Sadzewicz L.D."/>
            <person name="Li R."/>
            <person name="Zheng H."/>
            <person name="Huang S."/>
            <person name="Zhang X."/>
            <person name="Hamilton M.C."/>
            <person name="Pernal S.F."/>
            <person name="Melathopoulos A.P."/>
            <person name="Yan X."/>
            <person name="Evans J.D."/>
        </authorList>
    </citation>
    <scope>NUCLEOTIDE SEQUENCE [LARGE SCALE GENOMIC DNA]</scope>
    <source>
        <strain evidence="2 3">BRL 01</strain>
    </source>
</reference>
<keyword evidence="1" id="KW-0732">Signal</keyword>
<accession>T0L6D9</accession>
<proteinExistence type="predicted"/>
<dbReference type="VEuPathDB" id="MicrosporidiaDB:NAPIS_ORF02363"/>
<dbReference type="EMBL" id="KE647332">
    <property type="protein sequence ID" value="EQB60079.1"/>
    <property type="molecule type" value="Genomic_DNA"/>
</dbReference>
<feature type="signal peptide" evidence="1">
    <location>
        <begin position="1"/>
        <end position="20"/>
    </location>
</feature>
<dbReference type="AlphaFoldDB" id="T0L6D9"/>
<evidence type="ECO:0000256" key="1">
    <source>
        <dbReference type="SAM" id="SignalP"/>
    </source>
</evidence>
<name>T0L6D9_9MICR</name>
<organism evidence="2 3">
    <name type="scientific">Vairimorpha apis BRL 01</name>
    <dbReference type="NCBI Taxonomy" id="1037528"/>
    <lineage>
        <taxon>Eukaryota</taxon>
        <taxon>Fungi</taxon>
        <taxon>Fungi incertae sedis</taxon>
        <taxon>Microsporidia</taxon>
        <taxon>Nosematidae</taxon>
        <taxon>Vairimorpha</taxon>
    </lineage>
</organism>
<sequence length="168" mass="19798">MFKLVYIIVSLIFIYCQTDAIENTEDPVFEQVQEQNTSENILFNDDDEYKTSQLNEKNGQVQTSENTNLNEYNEKNDQKYSNINTIDDIEFLDTNKSINQDNSSTENFAEQIEIIKDKDDNDFVVKYKNNKGDYKIKKGEDVFGNLSIPSNFRYSFKRCINYKKRDNL</sequence>
<keyword evidence="3" id="KW-1185">Reference proteome</keyword>
<dbReference type="Proteomes" id="UP000053780">
    <property type="component" value="Unassembled WGS sequence"/>
</dbReference>
<protein>
    <submittedName>
        <fullName evidence="2">Uncharacterized protein</fullName>
    </submittedName>
</protein>
<evidence type="ECO:0000313" key="2">
    <source>
        <dbReference type="EMBL" id="EQB60079.1"/>
    </source>
</evidence>
<feature type="chain" id="PRO_5004566686" evidence="1">
    <location>
        <begin position="21"/>
        <end position="168"/>
    </location>
</feature>
<evidence type="ECO:0000313" key="3">
    <source>
        <dbReference type="Proteomes" id="UP000053780"/>
    </source>
</evidence>
<dbReference type="HOGENOM" id="CLU_1586962_0_0_1"/>